<reference evidence="5" key="1">
    <citation type="submission" date="2025-08" db="UniProtKB">
        <authorList>
            <consortium name="RefSeq"/>
        </authorList>
    </citation>
    <scope>IDENTIFICATION</scope>
    <source>
        <tissue evidence="5">Leaves</tissue>
    </source>
</reference>
<dbReference type="Pfam" id="PF13456">
    <property type="entry name" value="RVT_3"/>
    <property type="match status" value="1"/>
</dbReference>
<evidence type="ECO:0000313" key="4">
    <source>
        <dbReference type="Proteomes" id="UP001652660"/>
    </source>
</evidence>
<dbReference type="PANTHER" id="PTHR48475">
    <property type="entry name" value="RIBONUCLEASE H"/>
    <property type="match status" value="1"/>
</dbReference>
<dbReference type="SUPFAM" id="SSF56672">
    <property type="entry name" value="DNA/RNA polymerases"/>
    <property type="match status" value="1"/>
</dbReference>
<keyword evidence="4" id="KW-1185">Reference proteome</keyword>
<gene>
    <name evidence="5" type="primary">LOC140035741</name>
</gene>
<dbReference type="SUPFAM" id="SSF53098">
    <property type="entry name" value="Ribonuclease H-like"/>
    <property type="match status" value="1"/>
</dbReference>
<dbReference type="InterPro" id="IPR043502">
    <property type="entry name" value="DNA/RNA_pol_sf"/>
</dbReference>
<dbReference type="InterPro" id="IPR036397">
    <property type="entry name" value="RNaseH_sf"/>
</dbReference>
<dbReference type="InterPro" id="IPR041577">
    <property type="entry name" value="RT_RNaseH_2"/>
</dbReference>
<dbReference type="InterPro" id="IPR012337">
    <property type="entry name" value="RNaseH-like_sf"/>
</dbReference>
<feature type="compositionally biased region" description="Low complexity" evidence="1">
    <location>
        <begin position="368"/>
        <end position="379"/>
    </location>
</feature>
<protein>
    <submittedName>
        <fullName evidence="5">Uncharacterized protein</fullName>
    </submittedName>
</protein>
<feature type="region of interest" description="Disordered" evidence="1">
    <location>
        <begin position="363"/>
        <end position="390"/>
    </location>
</feature>
<dbReference type="Gene3D" id="3.30.70.270">
    <property type="match status" value="1"/>
</dbReference>
<dbReference type="Proteomes" id="UP001652660">
    <property type="component" value="Chromosome 2c"/>
</dbReference>
<evidence type="ECO:0000256" key="1">
    <source>
        <dbReference type="SAM" id="MobiDB-lite"/>
    </source>
</evidence>
<dbReference type="RefSeq" id="XP_071933202.1">
    <property type="nucleotide sequence ID" value="XM_072077101.1"/>
</dbReference>
<accession>A0ABM4WN35</accession>
<evidence type="ECO:0000259" key="2">
    <source>
        <dbReference type="Pfam" id="PF13456"/>
    </source>
</evidence>
<dbReference type="Gene3D" id="3.30.420.10">
    <property type="entry name" value="Ribonuclease H-like superfamily/Ribonuclease H"/>
    <property type="match status" value="1"/>
</dbReference>
<dbReference type="CDD" id="cd09279">
    <property type="entry name" value="RNase_HI_like"/>
    <property type="match status" value="1"/>
</dbReference>
<dbReference type="GeneID" id="140035741"/>
<evidence type="ECO:0000313" key="5">
    <source>
        <dbReference type="RefSeq" id="XP_071933202.1"/>
    </source>
</evidence>
<feature type="domain" description="RNase H type-1" evidence="2">
    <location>
        <begin position="181"/>
        <end position="297"/>
    </location>
</feature>
<dbReference type="InterPro" id="IPR002156">
    <property type="entry name" value="RNaseH_domain"/>
</dbReference>
<dbReference type="PANTHER" id="PTHR48475:SF2">
    <property type="entry name" value="RIBONUCLEASE H"/>
    <property type="match status" value="1"/>
</dbReference>
<name>A0ABM4WN35_COFAR</name>
<dbReference type="InterPro" id="IPR043128">
    <property type="entry name" value="Rev_trsase/Diguanyl_cyclase"/>
</dbReference>
<proteinExistence type="predicted"/>
<sequence length="390" mass="43608">MAVLSKVLSKSVEALRKGLQFEWTSECQKAFDELKARIVKLPTLTSPGQGETLLVYLSVREKAISVVLIREKNKVQKPVYYAHPIVVVTNQPLKQILSKSNMSRRMVIWAMELSEYDLGYQPRMAIRAHALADFIAEGVSFELQGAEQTTGRTEAREAKAKAELAKKAAEQAIPTWTLYIDGVSNKEGCGVGLLLISPTGEKLAYALRFDFRASNNESEYEALITRIEVARKLGAELLKVHSDSQLKVNHVLEKYEIKKEPLKKHVAKTHELRSLFNQFTLEQVPRSRNKRADALSKLVSTSFGTLNKEILVDVVKRRAYEQLESAVIQESRWPDEEGNAIPALLAYHLPGFDRIGGKVQVMPTARTSSSRPNSGDSPSLEPVVVLPMKN</sequence>
<dbReference type="Pfam" id="PF17919">
    <property type="entry name" value="RT_RNaseH_2"/>
    <property type="match status" value="1"/>
</dbReference>
<evidence type="ECO:0000259" key="3">
    <source>
        <dbReference type="Pfam" id="PF17919"/>
    </source>
</evidence>
<organism evidence="4 5">
    <name type="scientific">Coffea arabica</name>
    <name type="common">Arabian coffee</name>
    <dbReference type="NCBI Taxonomy" id="13443"/>
    <lineage>
        <taxon>Eukaryota</taxon>
        <taxon>Viridiplantae</taxon>
        <taxon>Streptophyta</taxon>
        <taxon>Embryophyta</taxon>
        <taxon>Tracheophyta</taxon>
        <taxon>Spermatophyta</taxon>
        <taxon>Magnoliopsida</taxon>
        <taxon>eudicotyledons</taxon>
        <taxon>Gunneridae</taxon>
        <taxon>Pentapetalae</taxon>
        <taxon>asterids</taxon>
        <taxon>lamiids</taxon>
        <taxon>Gentianales</taxon>
        <taxon>Rubiaceae</taxon>
        <taxon>Ixoroideae</taxon>
        <taxon>Gardenieae complex</taxon>
        <taxon>Bertiereae - Coffeeae clade</taxon>
        <taxon>Coffeeae</taxon>
        <taxon>Coffea</taxon>
    </lineage>
</organism>
<feature type="domain" description="Reverse transcriptase/retrotransposon-derived protein RNase H-like" evidence="3">
    <location>
        <begin position="23"/>
        <end position="82"/>
    </location>
</feature>